<proteinExistence type="predicted"/>
<protein>
    <recommendedName>
        <fullName evidence="6">Radical SAM core domain-containing protein</fullName>
    </recommendedName>
</protein>
<dbReference type="GO" id="GO:0006777">
    <property type="term" value="P:Mo-molybdopterin cofactor biosynthetic process"/>
    <property type="evidence" value="ECO:0007669"/>
    <property type="project" value="UniProtKB-KW"/>
</dbReference>
<dbReference type="GO" id="GO:0061798">
    <property type="term" value="F:GTP 3',8'-cyclase activity"/>
    <property type="evidence" value="ECO:0007669"/>
    <property type="project" value="TreeGrafter"/>
</dbReference>
<dbReference type="InterPro" id="IPR007197">
    <property type="entry name" value="rSAM"/>
</dbReference>
<keyword evidence="1" id="KW-0949">S-adenosyl-L-methionine</keyword>
<dbReference type="AlphaFoldDB" id="X1IJX6"/>
<name>X1IJX6_9ZZZZ</name>
<gene>
    <name evidence="7" type="ORF">S03H2_68263</name>
</gene>
<accession>X1IJX6</accession>
<sequence length="163" mass="18679">KFTGGEPLLREEIVEIIRNISDLKLYKDISMTTNGFYLIEKAQDLYNAGLNRINVSLGTLKSDIYKKMYGSDSLEVVLKGLTKAKEVGLTPIKLNYVVLKGINDEEMDDLVNFCAENEFILQIIELHKVSRSVSEHNGFYEKFYFDVTPLIEEFEKKAIDIEV</sequence>
<evidence type="ECO:0000256" key="1">
    <source>
        <dbReference type="ARBA" id="ARBA00022691"/>
    </source>
</evidence>
<dbReference type="GO" id="GO:0061799">
    <property type="term" value="F:cyclic pyranopterin monophosphate synthase activity"/>
    <property type="evidence" value="ECO:0007669"/>
    <property type="project" value="TreeGrafter"/>
</dbReference>
<organism evidence="7">
    <name type="scientific">marine sediment metagenome</name>
    <dbReference type="NCBI Taxonomy" id="412755"/>
    <lineage>
        <taxon>unclassified sequences</taxon>
        <taxon>metagenomes</taxon>
        <taxon>ecological metagenomes</taxon>
    </lineage>
</organism>
<feature type="non-terminal residue" evidence="7">
    <location>
        <position position="163"/>
    </location>
</feature>
<reference evidence="7" key="1">
    <citation type="journal article" date="2014" name="Front. Microbiol.">
        <title>High frequency of phylogenetically diverse reductive dehalogenase-homologous genes in deep subseafloor sedimentary metagenomes.</title>
        <authorList>
            <person name="Kawai M."/>
            <person name="Futagami T."/>
            <person name="Toyoda A."/>
            <person name="Takaki Y."/>
            <person name="Nishi S."/>
            <person name="Hori S."/>
            <person name="Arai W."/>
            <person name="Tsubouchi T."/>
            <person name="Morono Y."/>
            <person name="Uchiyama I."/>
            <person name="Ito T."/>
            <person name="Fujiyama A."/>
            <person name="Inagaki F."/>
            <person name="Takami H."/>
        </authorList>
    </citation>
    <scope>NUCLEOTIDE SEQUENCE</scope>
    <source>
        <strain evidence="7">Expedition CK06-06</strain>
    </source>
</reference>
<dbReference type="GO" id="GO:0046872">
    <property type="term" value="F:metal ion binding"/>
    <property type="evidence" value="ECO:0007669"/>
    <property type="project" value="UniProtKB-KW"/>
</dbReference>
<dbReference type="InterPro" id="IPR050105">
    <property type="entry name" value="MoCo_biosynth_MoaA/MoaC"/>
</dbReference>
<evidence type="ECO:0000256" key="3">
    <source>
        <dbReference type="ARBA" id="ARBA00023004"/>
    </source>
</evidence>
<dbReference type="SUPFAM" id="SSF102114">
    <property type="entry name" value="Radical SAM enzymes"/>
    <property type="match status" value="1"/>
</dbReference>
<dbReference type="Pfam" id="PF04055">
    <property type="entry name" value="Radical_SAM"/>
    <property type="match status" value="1"/>
</dbReference>
<dbReference type="InterPro" id="IPR013785">
    <property type="entry name" value="Aldolase_TIM"/>
</dbReference>
<keyword evidence="3" id="KW-0408">Iron</keyword>
<evidence type="ECO:0000259" key="6">
    <source>
        <dbReference type="PROSITE" id="PS51918"/>
    </source>
</evidence>
<feature type="non-terminal residue" evidence="7">
    <location>
        <position position="1"/>
    </location>
</feature>
<evidence type="ECO:0000256" key="4">
    <source>
        <dbReference type="ARBA" id="ARBA00023014"/>
    </source>
</evidence>
<dbReference type="Gene3D" id="3.20.20.70">
    <property type="entry name" value="Aldolase class I"/>
    <property type="match status" value="1"/>
</dbReference>
<evidence type="ECO:0000313" key="7">
    <source>
        <dbReference type="EMBL" id="GAH81982.1"/>
    </source>
</evidence>
<keyword evidence="5" id="KW-0501">Molybdenum cofactor biosynthesis</keyword>
<evidence type="ECO:0000256" key="2">
    <source>
        <dbReference type="ARBA" id="ARBA00022723"/>
    </source>
</evidence>
<dbReference type="InterPro" id="IPR058240">
    <property type="entry name" value="rSAM_sf"/>
</dbReference>
<dbReference type="PANTHER" id="PTHR22960:SF0">
    <property type="entry name" value="MOLYBDENUM COFACTOR BIOSYNTHESIS PROTEIN 1"/>
    <property type="match status" value="1"/>
</dbReference>
<comment type="caution">
    <text evidence="7">The sequence shown here is derived from an EMBL/GenBank/DDBJ whole genome shotgun (WGS) entry which is preliminary data.</text>
</comment>
<dbReference type="EMBL" id="BARU01044851">
    <property type="protein sequence ID" value="GAH81982.1"/>
    <property type="molecule type" value="Genomic_DNA"/>
</dbReference>
<keyword evidence="4" id="KW-0411">Iron-sulfur</keyword>
<dbReference type="GO" id="GO:0051536">
    <property type="term" value="F:iron-sulfur cluster binding"/>
    <property type="evidence" value="ECO:0007669"/>
    <property type="project" value="UniProtKB-KW"/>
</dbReference>
<dbReference type="CDD" id="cd01335">
    <property type="entry name" value="Radical_SAM"/>
    <property type="match status" value="1"/>
</dbReference>
<keyword evidence="2" id="KW-0479">Metal-binding</keyword>
<dbReference type="PROSITE" id="PS51918">
    <property type="entry name" value="RADICAL_SAM"/>
    <property type="match status" value="1"/>
</dbReference>
<feature type="domain" description="Radical SAM core" evidence="6">
    <location>
        <begin position="1"/>
        <end position="163"/>
    </location>
</feature>
<dbReference type="PANTHER" id="PTHR22960">
    <property type="entry name" value="MOLYBDOPTERIN COFACTOR SYNTHESIS PROTEIN A"/>
    <property type="match status" value="1"/>
</dbReference>
<evidence type="ECO:0000256" key="5">
    <source>
        <dbReference type="ARBA" id="ARBA00023150"/>
    </source>
</evidence>